<sequence>MITNTKASFIYKSIYLVIGFIGLFLATEIYTGTFNDGFFVYYTNLSNLVAFSLMAYLWFIEYQILKGKPNTFKYPSVRFVITIMILVTLIIYNTLLGNILDPTYWRVRNVIMHLFGPMMVVIDFLLFNPKNNLKWRVILESLILPYLYVIVTLIIGLFTNSYPYFFLDVNNIGYGGVLGWVFILTLGFLVLSLALVSYNKFLLKNRK</sequence>
<evidence type="ECO:0000313" key="2">
    <source>
        <dbReference type="EMBL" id="MCV2231300.1"/>
    </source>
</evidence>
<keyword evidence="1" id="KW-0812">Transmembrane</keyword>
<protein>
    <submittedName>
        <fullName evidence="2">Pr6Pr family membrane protein</fullName>
    </submittedName>
</protein>
<feature type="transmembrane region" description="Helical" evidence="1">
    <location>
        <begin position="178"/>
        <end position="198"/>
    </location>
</feature>
<gene>
    <name evidence="2" type="ORF">N7548_00475</name>
</gene>
<keyword evidence="1" id="KW-1133">Transmembrane helix</keyword>
<dbReference type="Proteomes" id="UP001177160">
    <property type="component" value="Unassembled WGS sequence"/>
</dbReference>
<proteinExistence type="predicted"/>
<dbReference type="InterPro" id="IPR049713">
    <property type="entry name" value="Pr6Pr-like"/>
</dbReference>
<feature type="transmembrane region" description="Helical" evidence="1">
    <location>
        <begin position="138"/>
        <end position="158"/>
    </location>
</feature>
<keyword evidence="3" id="KW-1185">Reference proteome</keyword>
<reference evidence="2" key="1">
    <citation type="submission" date="2022-09" db="EMBL/GenBank/DDBJ databases">
        <title>Novel Mycoplasma species identified in domestic and wild animals.</title>
        <authorList>
            <person name="Volokhov D.V."/>
            <person name="Furtak V.A."/>
            <person name="Zagorodnyaya T.A."/>
        </authorList>
    </citation>
    <scope>NUCLEOTIDE SEQUENCE</scope>
    <source>
        <strain evidence="2">Oakley</strain>
    </source>
</reference>
<evidence type="ECO:0000256" key="1">
    <source>
        <dbReference type="SAM" id="Phobius"/>
    </source>
</evidence>
<organism evidence="2 3">
    <name type="scientific">Paracholeplasma manati</name>
    <dbReference type="NCBI Taxonomy" id="591373"/>
    <lineage>
        <taxon>Bacteria</taxon>
        <taxon>Bacillati</taxon>
        <taxon>Mycoplasmatota</taxon>
        <taxon>Mollicutes</taxon>
        <taxon>Acholeplasmatales</taxon>
        <taxon>Acholeplasmataceae</taxon>
        <taxon>Paracholeplasma</taxon>
    </lineage>
</organism>
<dbReference type="RefSeq" id="WP_263607413.1">
    <property type="nucleotide sequence ID" value="NZ_JAOVQM010000001.1"/>
</dbReference>
<feature type="transmembrane region" description="Helical" evidence="1">
    <location>
        <begin position="39"/>
        <end position="59"/>
    </location>
</feature>
<comment type="caution">
    <text evidence="2">The sequence shown here is derived from an EMBL/GenBank/DDBJ whole genome shotgun (WGS) entry which is preliminary data.</text>
</comment>
<feature type="transmembrane region" description="Helical" evidence="1">
    <location>
        <begin position="9"/>
        <end position="27"/>
    </location>
</feature>
<name>A0ABT2Y5N5_9MOLU</name>
<feature type="transmembrane region" description="Helical" evidence="1">
    <location>
        <begin position="106"/>
        <end position="126"/>
    </location>
</feature>
<accession>A0ABT2Y5N5</accession>
<dbReference type="EMBL" id="JAOVQM010000001">
    <property type="protein sequence ID" value="MCV2231300.1"/>
    <property type="molecule type" value="Genomic_DNA"/>
</dbReference>
<feature type="transmembrane region" description="Helical" evidence="1">
    <location>
        <begin position="79"/>
        <end position="100"/>
    </location>
</feature>
<keyword evidence="1" id="KW-0472">Membrane</keyword>
<dbReference type="NCBIfam" id="NF038065">
    <property type="entry name" value="Pr6Pr"/>
    <property type="match status" value="1"/>
</dbReference>
<evidence type="ECO:0000313" key="3">
    <source>
        <dbReference type="Proteomes" id="UP001177160"/>
    </source>
</evidence>